<accession>A0A399J8U5</accession>
<evidence type="ECO:0000313" key="2">
    <source>
        <dbReference type="Proteomes" id="UP000265419"/>
    </source>
</evidence>
<reference evidence="1 2" key="1">
    <citation type="submission" date="2018-07" db="EMBL/GenBank/DDBJ databases">
        <title>Arthrobacter sp. nov., isolated from raw cow's milk with high bacterial count.</title>
        <authorList>
            <person name="Hahne J."/>
            <person name="Isele D."/>
            <person name="Lipski A."/>
        </authorList>
    </citation>
    <scope>NUCLEOTIDE SEQUENCE [LARGE SCALE GENOMIC DNA]</scope>
    <source>
        <strain evidence="1 2">JZ R-35</strain>
    </source>
</reference>
<comment type="caution">
    <text evidence="1">The sequence shown here is derived from an EMBL/GenBank/DDBJ whole genome shotgun (WGS) entry which is preliminary data.</text>
</comment>
<dbReference type="InterPro" id="IPR021408">
    <property type="entry name" value="DUF3046"/>
</dbReference>
<organism evidence="1 2">
    <name type="scientific">Galactobacter valiniphilus</name>
    <dbReference type="NCBI Taxonomy" id="2676122"/>
    <lineage>
        <taxon>Bacteria</taxon>
        <taxon>Bacillati</taxon>
        <taxon>Actinomycetota</taxon>
        <taxon>Actinomycetes</taxon>
        <taxon>Micrococcales</taxon>
        <taxon>Micrococcaceae</taxon>
        <taxon>Galactobacter</taxon>
    </lineage>
</organism>
<sequence length="78" mass="8775">MRLSEFWRLMDGEFGAASGRHLAATMALTELGSRTADEALDAGESPREVWLAICRAKEVPESRWLGEDVPLRQDRWDG</sequence>
<name>A0A399J8U5_9MICC</name>
<dbReference type="AlphaFoldDB" id="A0A399J8U5"/>
<dbReference type="EMBL" id="QQXK01000017">
    <property type="protein sequence ID" value="RII41993.1"/>
    <property type="molecule type" value="Genomic_DNA"/>
</dbReference>
<dbReference type="Pfam" id="PF11248">
    <property type="entry name" value="DUF3046"/>
    <property type="match status" value="1"/>
</dbReference>
<keyword evidence="2" id="KW-1185">Reference proteome</keyword>
<dbReference type="Proteomes" id="UP000265419">
    <property type="component" value="Unassembled WGS sequence"/>
</dbReference>
<gene>
    <name evidence="1" type="ORF">DWB68_09415</name>
</gene>
<protein>
    <submittedName>
        <fullName evidence="1">DUF3046 domain-containing protein</fullName>
    </submittedName>
</protein>
<dbReference type="RefSeq" id="WP_119424887.1">
    <property type="nucleotide sequence ID" value="NZ_JBHOFJ010000002.1"/>
</dbReference>
<proteinExistence type="predicted"/>
<evidence type="ECO:0000313" key="1">
    <source>
        <dbReference type="EMBL" id="RII41993.1"/>
    </source>
</evidence>